<dbReference type="CDD" id="cd07326">
    <property type="entry name" value="M56_BlaR1_MecR1_like"/>
    <property type="match status" value="1"/>
</dbReference>
<protein>
    <submittedName>
        <fullName evidence="3">M56 family metallopeptidase</fullName>
    </submittedName>
</protein>
<accession>A0ABS3NUH9</accession>
<comment type="caution">
    <text evidence="3">The sequence shown here is derived from an EMBL/GenBank/DDBJ whole genome shotgun (WGS) entry which is preliminary data.</text>
</comment>
<evidence type="ECO:0000259" key="2">
    <source>
        <dbReference type="Pfam" id="PF05569"/>
    </source>
</evidence>
<keyword evidence="1" id="KW-0812">Transmembrane</keyword>
<evidence type="ECO:0000256" key="1">
    <source>
        <dbReference type="SAM" id="Phobius"/>
    </source>
</evidence>
<sequence>MKWQIRKIILLASSIGILFLGMLVYYVTYPFFFENKALFLSQFCLFELQEHMKELSTIRVIMSGLLLFTILVVWKRVWKQFFYSRKLQRNLVMITRKGKQLYLLPSLEVTAFTIGVTHPKIVVSEGVFQSFTEEEIDAIVLHEEYHQKNRDPLKLFLFTVLAEGMMYIPVLKDMLQRYHTYQELLADKYTMDQMKSSFELGSALLKLIKIKTVSNPFITASFAKTAINLRIEQIVSPSSIRLSMPLHTNSVYVTIGLFLISFVLIIGECI</sequence>
<feature type="transmembrane region" description="Helical" evidence="1">
    <location>
        <begin position="250"/>
        <end position="267"/>
    </location>
</feature>
<keyword evidence="1" id="KW-0472">Membrane</keyword>
<dbReference type="InterPro" id="IPR052173">
    <property type="entry name" value="Beta-lactam_resp_regulator"/>
</dbReference>
<gene>
    <name evidence="3" type="ORF">J4P90_04950</name>
</gene>
<evidence type="ECO:0000313" key="4">
    <source>
        <dbReference type="Proteomes" id="UP000677611"/>
    </source>
</evidence>
<feature type="transmembrane region" description="Helical" evidence="1">
    <location>
        <begin position="9"/>
        <end position="32"/>
    </location>
</feature>
<name>A0ABS3NUH9_9BACI</name>
<keyword evidence="1" id="KW-1133">Transmembrane helix</keyword>
<reference evidence="3 4" key="1">
    <citation type="submission" date="2021-03" db="EMBL/GenBank/DDBJ databases">
        <title>Identification of novel Bacillus strains.</title>
        <authorList>
            <person name="Xiao Z."/>
            <person name="Li Y."/>
            <person name="Shen J."/>
        </authorList>
    </citation>
    <scope>NUCLEOTIDE SEQUENCE [LARGE SCALE GENOMIC DNA]</scope>
    <source>
        <strain evidence="3 4">SY8</strain>
    </source>
</reference>
<dbReference type="PANTHER" id="PTHR34978">
    <property type="entry name" value="POSSIBLE SENSOR-TRANSDUCER PROTEIN BLAR"/>
    <property type="match status" value="1"/>
</dbReference>
<feature type="domain" description="Peptidase M56" evidence="2">
    <location>
        <begin position="48"/>
        <end position="233"/>
    </location>
</feature>
<proteinExistence type="predicted"/>
<dbReference type="RefSeq" id="WP_208016985.1">
    <property type="nucleotide sequence ID" value="NZ_JAGDQJ010000006.1"/>
</dbReference>
<dbReference type="InterPro" id="IPR008756">
    <property type="entry name" value="Peptidase_M56"/>
</dbReference>
<feature type="transmembrane region" description="Helical" evidence="1">
    <location>
        <begin position="58"/>
        <end position="78"/>
    </location>
</feature>
<dbReference type="PANTHER" id="PTHR34978:SF3">
    <property type="entry name" value="SLR0241 PROTEIN"/>
    <property type="match status" value="1"/>
</dbReference>
<keyword evidence="4" id="KW-1185">Reference proteome</keyword>
<dbReference type="Proteomes" id="UP000677611">
    <property type="component" value="Unassembled WGS sequence"/>
</dbReference>
<dbReference type="Pfam" id="PF05569">
    <property type="entry name" value="Peptidase_M56"/>
    <property type="match status" value="1"/>
</dbReference>
<organism evidence="3 4">
    <name type="scientific">Bacillus arachidis</name>
    <dbReference type="NCBI Taxonomy" id="2819290"/>
    <lineage>
        <taxon>Bacteria</taxon>
        <taxon>Bacillati</taxon>
        <taxon>Bacillota</taxon>
        <taxon>Bacilli</taxon>
        <taxon>Bacillales</taxon>
        <taxon>Bacillaceae</taxon>
        <taxon>Bacillus</taxon>
    </lineage>
</organism>
<dbReference type="EMBL" id="JAGDQJ010000006">
    <property type="protein sequence ID" value="MBO1624598.1"/>
    <property type="molecule type" value="Genomic_DNA"/>
</dbReference>
<dbReference type="Gene3D" id="3.30.2010.10">
    <property type="entry name" value="Metalloproteases ('zincins'), catalytic domain"/>
    <property type="match status" value="1"/>
</dbReference>
<evidence type="ECO:0000313" key="3">
    <source>
        <dbReference type="EMBL" id="MBO1624598.1"/>
    </source>
</evidence>